<evidence type="ECO:0000313" key="7">
    <source>
        <dbReference type="EnsemblProtists" id="EOD35514"/>
    </source>
</evidence>
<dbReference type="PaxDb" id="2903-EOD35514"/>
<evidence type="ECO:0000313" key="8">
    <source>
        <dbReference type="Proteomes" id="UP000013827"/>
    </source>
</evidence>
<dbReference type="EnsemblProtists" id="EOD35514">
    <property type="protein sequence ID" value="EOD35514"/>
    <property type="gene ID" value="EMIHUDRAFT_201654"/>
</dbReference>
<dbReference type="KEGG" id="ehx:EMIHUDRAFT_201654"/>
<feature type="domain" description="FAD-binding" evidence="6">
    <location>
        <begin position="282"/>
        <end position="458"/>
    </location>
</feature>
<dbReference type="GeneID" id="17280784"/>
<dbReference type="RefSeq" id="XP_005787943.1">
    <property type="nucleotide sequence ID" value="XM_005787886.1"/>
</dbReference>
<name>A0A0D3KIC9_EMIH1</name>
<proteinExistence type="predicted"/>
<dbReference type="AlphaFoldDB" id="A0A0D3KIC9"/>
<sequence length="606" mass="65192">MAGGAFAASKTDSRGGRGGRGRGKGRGPPSSNSTSSPSPALLTANIKNARTLDSLFGTVTAHLGRFNHIHLSACWNTLGRLAAGADPLWFQRHAKELESLAQTTAEVAETSAEAGGGAHPPLFAALAKSATERAADFVAADLANLAWAFANAGHVEDAPLFAALARAAEARLSDFTAEELDNADWAFSRAGAWTSREADASLDSRKQGYGHEKRKPCAILGFFGEAFGDKSKVRRESDASGRFIHIPRQKLRARVVEQLRPGTIRWGSKLRSFECRRGAGVAALLVGSDGIFSTVRRQLAMPGDRLHYVGLVVVLGILDGIRRIFETVDGTTRLYAMPFTTSSTMWQLSFPCSEEAARTLTKDAAALKAELLSRCRGWHDPIPALLADTPLDGMSGYPVYDREVLEPADRVTLIGDAAHPMTPFKAQGANQALSDAVLLAEALVQGVREHGALAGLDAALPLFERRMLSRSARVVVGSREKAKELHSSLALQPGRKVQRDTGVDMPRVVRALRAGGIGSGSATDPRGLDAVVAETAGEAGLRRKRLRKLVLRLYLRHLSRQPEAAREEVCWWRAHPAELQALFRKHLRAAKGVGLVRTQGKMVRAG</sequence>
<evidence type="ECO:0000256" key="2">
    <source>
        <dbReference type="ARBA" id="ARBA00022827"/>
    </source>
</evidence>
<dbReference type="Gene3D" id="3.50.50.60">
    <property type="entry name" value="FAD/NAD(P)-binding domain"/>
    <property type="match status" value="1"/>
</dbReference>
<dbReference type="eggNOG" id="KOG2614">
    <property type="taxonomic scope" value="Eukaryota"/>
</dbReference>
<feature type="compositionally biased region" description="Low complexity" evidence="5">
    <location>
        <begin position="27"/>
        <end position="39"/>
    </location>
</feature>
<keyword evidence="1" id="KW-0285">Flavoprotein</keyword>
<dbReference type="InterPro" id="IPR036188">
    <property type="entry name" value="FAD/NAD-bd_sf"/>
</dbReference>
<evidence type="ECO:0000256" key="1">
    <source>
        <dbReference type="ARBA" id="ARBA00022630"/>
    </source>
</evidence>
<dbReference type="Pfam" id="PF01494">
    <property type="entry name" value="FAD_binding_3"/>
    <property type="match status" value="1"/>
</dbReference>
<dbReference type="SUPFAM" id="SSF51905">
    <property type="entry name" value="FAD/NAD(P)-binding domain"/>
    <property type="match status" value="1"/>
</dbReference>
<accession>A0A0D3KIC9</accession>
<dbReference type="PANTHER" id="PTHR46972:SF1">
    <property type="entry name" value="FAD DEPENDENT OXIDOREDUCTASE DOMAIN-CONTAINING PROTEIN"/>
    <property type="match status" value="1"/>
</dbReference>
<keyword evidence="3" id="KW-0560">Oxidoreductase</keyword>
<reference evidence="8" key="1">
    <citation type="journal article" date="2013" name="Nature">
        <title>Pan genome of the phytoplankton Emiliania underpins its global distribution.</title>
        <authorList>
            <person name="Read B.A."/>
            <person name="Kegel J."/>
            <person name="Klute M.J."/>
            <person name="Kuo A."/>
            <person name="Lefebvre S.C."/>
            <person name="Maumus F."/>
            <person name="Mayer C."/>
            <person name="Miller J."/>
            <person name="Monier A."/>
            <person name="Salamov A."/>
            <person name="Young J."/>
            <person name="Aguilar M."/>
            <person name="Claverie J.M."/>
            <person name="Frickenhaus S."/>
            <person name="Gonzalez K."/>
            <person name="Herman E.K."/>
            <person name="Lin Y.C."/>
            <person name="Napier J."/>
            <person name="Ogata H."/>
            <person name="Sarno A.F."/>
            <person name="Shmutz J."/>
            <person name="Schroeder D."/>
            <person name="de Vargas C."/>
            <person name="Verret F."/>
            <person name="von Dassow P."/>
            <person name="Valentin K."/>
            <person name="Van de Peer Y."/>
            <person name="Wheeler G."/>
            <person name="Dacks J.B."/>
            <person name="Delwiche C.F."/>
            <person name="Dyhrman S.T."/>
            <person name="Glockner G."/>
            <person name="John U."/>
            <person name="Richards T."/>
            <person name="Worden A.Z."/>
            <person name="Zhang X."/>
            <person name="Grigoriev I.V."/>
            <person name="Allen A.E."/>
            <person name="Bidle K."/>
            <person name="Borodovsky M."/>
            <person name="Bowler C."/>
            <person name="Brownlee C."/>
            <person name="Cock J.M."/>
            <person name="Elias M."/>
            <person name="Gladyshev V.N."/>
            <person name="Groth M."/>
            <person name="Guda C."/>
            <person name="Hadaegh A."/>
            <person name="Iglesias-Rodriguez M.D."/>
            <person name="Jenkins J."/>
            <person name="Jones B.M."/>
            <person name="Lawson T."/>
            <person name="Leese F."/>
            <person name="Lindquist E."/>
            <person name="Lobanov A."/>
            <person name="Lomsadze A."/>
            <person name="Malik S.B."/>
            <person name="Marsh M.E."/>
            <person name="Mackinder L."/>
            <person name="Mock T."/>
            <person name="Mueller-Roeber B."/>
            <person name="Pagarete A."/>
            <person name="Parker M."/>
            <person name="Probert I."/>
            <person name="Quesneville H."/>
            <person name="Raines C."/>
            <person name="Rensing S.A."/>
            <person name="Riano-Pachon D.M."/>
            <person name="Richier S."/>
            <person name="Rokitta S."/>
            <person name="Shiraiwa Y."/>
            <person name="Soanes D.M."/>
            <person name="van der Giezen M."/>
            <person name="Wahlund T.M."/>
            <person name="Williams B."/>
            <person name="Wilson W."/>
            <person name="Wolfe G."/>
            <person name="Wurch L.L."/>
        </authorList>
    </citation>
    <scope>NUCLEOTIDE SEQUENCE</scope>
</reference>
<dbReference type="Proteomes" id="UP000013827">
    <property type="component" value="Unassembled WGS sequence"/>
</dbReference>
<keyword evidence="4" id="KW-0503">Monooxygenase</keyword>
<evidence type="ECO:0000256" key="5">
    <source>
        <dbReference type="SAM" id="MobiDB-lite"/>
    </source>
</evidence>
<protein>
    <recommendedName>
        <fullName evidence="6">FAD-binding domain-containing protein</fullName>
    </recommendedName>
</protein>
<evidence type="ECO:0000259" key="6">
    <source>
        <dbReference type="Pfam" id="PF01494"/>
    </source>
</evidence>
<dbReference type="PANTHER" id="PTHR46972">
    <property type="entry name" value="MONOOXYGENASE ASQM-RELATED"/>
    <property type="match status" value="1"/>
</dbReference>
<evidence type="ECO:0000256" key="4">
    <source>
        <dbReference type="ARBA" id="ARBA00023033"/>
    </source>
</evidence>
<dbReference type="InterPro" id="IPR002938">
    <property type="entry name" value="FAD-bd"/>
</dbReference>
<dbReference type="PRINTS" id="PR00420">
    <property type="entry name" value="RNGMNOXGNASE"/>
</dbReference>
<feature type="region of interest" description="Disordered" evidence="5">
    <location>
        <begin position="1"/>
        <end position="40"/>
    </location>
</feature>
<keyword evidence="2" id="KW-0274">FAD</keyword>
<keyword evidence="8" id="KW-1185">Reference proteome</keyword>
<dbReference type="STRING" id="2903.R1FQ58"/>
<reference evidence="7" key="2">
    <citation type="submission" date="2024-10" db="UniProtKB">
        <authorList>
            <consortium name="EnsemblProtists"/>
        </authorList>
    </citation>
    <scope>IDENTIFICATION</scope>
</reference>
<dbReference type="HOGENOM" id="CLU_450902_0_0_1"/>
<dbReference type="GO" id="GO:0004497">
    <property type="term" value="F:monooxygenase activity"/>
    <property type="evidence" value="ECO:0007669"/>
    <property type="project" value="UniProtKB-KW"/>
</dbReference>
<dbReference type="GO" id="GO:0071949">
    <property type="term" value="F:FAD binding"/>
    <property type="evidence" value="ECO:0007669"/>
    <property type="project" value="InterPro"/>
</dbReference>
<organism evidence="7 8">
    <name type="scientific">Emiliania huxleyi (strain CCMP1516)</name>
    <dbReference type="NCBI Taxonomy" id="280463"/>
    <lineage>
        <taxon>Eukaryota</taxon>
        <taxon>Haptista</taxon>
        <taxon>Haptophyta</taxon>
        <taxon>Prymnesiophyceae</taxon>
        <taxon>Isochrysidales</taxon>
        <taxon>Noelaerhabdaceae</taxon>
        <taxon>Emiliania</taxon>
    </lineage>
</organism>
<evidence type="ECO:0000256" key="3">
    <source>
        <dbReference type="ARBA" id="ARBA00023002"/>
    </source>
</evidence>